<evidence type="ECO:0000256" key="1">
    <source>
        <dbReference type="SAM" id="Phobius"/>
    </source>
</evidence>
<feature type="non-terminal residue" evidence="2">
    <location>
        <position position="36"/>
    </location>
</feature>
<evidence type="ECO:0000313" key="2">
    <source>
        <dbReference type="EMBL" id="GAI21906.1"/>
    </source>
</evidence>
<gene>
    <name evidence="2" type="ORF">S06H3_35302</name>
</gene>
<dbReference type="EMBL" id="BARV01021286">
    <property type="protein sequence ID" value="GAI21906.1"/>
    <property type="molecule type" value="Genomic_DNA"/>
</dbReference>
<sequence length="36" mass="4119">MEKIVKFILIVVLIGVAGYFIFIGVTYQFNLDLNNL</sequence>
<protein>
    <submittedName>
        <fullName evidence="2">Uncharacterized protein</fullName>
    </submittedName>
</protein>
<organism evidence="2">
    <name type="scientific">marine sediment metagenome</name>
    <dbReference type="NCBI Taxonomy" id="412755"/>
    <lineage>
        <taxon>unclassified sequences</taxon>
        <taxon>metagenomes</taxon>
        <taxon>ecological metagenomes</taxon>
    </lineage>
</organism>
<comment type="caution">
    <text evidence="2">The sequence shown here is derived from an EMBL/GenBank/DDBJ whole genome shotgun (WGS) entry which is preliminary data.</text>
</comment>
<proteinExistence type="predicted"/>
<name>X1MV48_9ZZZZ</name>
<reference evidence="2" key="1">
    <citation type="journal article" date="2014" name="Front. Microbiol.">
        <title>High frequency of phylogenetically diverse reductive dehalogenase-homologous genes in deep subseafloor sedimentary metagenomes.</title>
        <authorList>
            <person name="Kawai M."/>
            <person name="Futagami T."/>
            <person name="Toyoda A."/>
            <person name="Takaki Y."/>
            <person name="Nishi S."/>
            <person name="Hori S."/>
            <person name="Arai W."/>
            <person name="Tsubouchi T."/>
            <person name="Morono Y."/>
            <person name="Uchiyama I."/>
            <person name="Ito T."/>
            <person name="Fujiyama A."/>
            <person name="Inagaki F."/>
            <person name="Takami H."/>
        </authorList>
    </citation>
    <scope>NUCLEOTIDE SEQUENCE</scope>
    <source>
        <strain evidence="2">Expedition CK06-06</strain>
    </source>
</reference>
<accession>X1MV48</accession>
<keyword evidence="1" id="KW-0812">Transmembrane</keyword>
<dbReference type="AlphaFoldDB" id="X1MV48"/>
<keyword evidence="1" id="KW-1133">Transmembrane helix</keyword>
<feature type="transmembrane region" description="Helical" evidence="1">
    <location>
        <begin position="7"/>
        <end position="29"/>
    </location>
</feature>
<keyword evidence="1" id="KW-0472">Membrane</keyword>